<dbReference type="Pfam" id="PF04230">
    <property type="entry name" value="PS_pyruv_trans"/>
    <property type="match status" value="1"/>
</dbReference>
<keyword evidence="3" id="KW-1185">Reference proteome</keyword>
<dbReference type="AlphaFoldDB" id="A0A8A0RSA0"/>
<dbReference type="RefSeq" id="WP_206707687.1">
    <property type="nucleotide sequence ID" value="NZ_CP059066.1"/>
</dbReference>
<dbReference type="Gene3D" id="3.40.50.2000">
    <property type="entry name" value="Glycogen Phosphorylase B"/>
    <property type="match status" value="1"/>
</dbReference>
<dbReference type="InterPro" id="IPR019896">
    <property type="entry name" value="Polysacch_pyruvyl_Trfase_CsaB"/>
</dbReference>
<dbReference type="PANTHER" id="PTHR36836:SF1">
    <property type="entry name" value="COLANIC ACID BIOSYNTHESIS PROTEIN WCAK"/>
    <property type="match status" value="1"/>
</dbReference>
<name>A0A8A0RSA0_9FIRM</name>
<sequence length="369" mass="41422">MSNIVIAGYYGFSNAGDEAILCALIEELKKLGGNLNITVLSARPDKTASEYGVNSVKRSSLVQVFRAMRQSRIFISGGGSLLQDVTSWRSLYYYLFLMTLAKKLGLITVLYANGVGPINSPINRYITKAVLEQHDFLSVRDEESKSFLRKLGILKKAIDITADPAFTLKPAAPEQGAEILKTEGINPEDGSPIIGICIRPWKGENKDYRHVLAKAADFISREFKARILFLPLHEGEDRQESLEIMRLMETDSLLLKGSYNPKELMSVIGYLELLIGVRLHSLIFAAAVGTPFAGISYDPKIDSFLKSFNMGPIGRLEGPDLNDLLIKLDDVWRNRDNMRRKIKEKARKMAERVNEHNRQLFKLLNIMPS</sequence>
<evidence type="ECO:0000313" key="2">
    <source>
        <dbReference type="EMBL" id="QSQ10378.1"/>
    </source>
</evidence>
<dbReference type="KEGG" id="kme:H0A61_02783"/>
<protein>
    <recommendedName>
        <fullName evidence="1">Polysaccharide pyruvyl transferase domain-containing protein</fullName>
    </recommendedName>
</protein>
<dbReference type="Proteomes" id="UP000662904">
    <property type="component" value="Chromosome"/>
</dbReference>
<evidence type="ECO:0000259" key="1">
    <source>
        <dbReference type="Pfam" id="PF04230"/>
    </source>
</evidence>
<accession>A0A8A0RSA0</accession>
<gene>
    <name evidence="2" type="ORF">H0A61_02783</name>
</gene>
<organism evidence="2 3">
    <name type="scientific">Koleobacter methoxysyntrophicus</name>
    <dbReference type="NCBI Taxonomy" id="2751313"/>
    <lineage>
        <taxon>Bacteria</taxon>
        <taxon>Bacillati</taxon>
        <taxon>Bacillota</taxon>
        <taxon>Clostridia</taxon>
        <taxon>Koleobacterales</taxon>
        <taxon>Koleobacteraceae</taxon>
        <taxon>Koleobacter</taxon>
    </lineage>
</organism>
<evidence type="ECO:0000313" key="3">
    <source>
        <dbReference type="Proteomes" id="UP000662904"/>
    </source>
</evidence>
<feature type="domain" description="Polysaccharide pyruvyl transferase" evidence="1">
    <location>
        <begin position="14"/>
        <end position="299"/>
    </location>
</feature>
<dbReference type="SUPFAM" id="SSF53756">
    <property type="entry name" value="UDP-Glycosyltransferase/glycogen phosphorylase"/>
    <property type="match status" value="1"/>
</dbReference>
<dbReference type="NCBIfam" id="TIGR03609">
    <property type="entry name" value="S_layer_CsaB"/>
    <property type="match status" value="1"/>
</dbReference>
<proteinExistence type="predicted"/>
<dbReference type="InterPro" id="IPR007345">
    <property type="entry name" value="Polysacch_pyruvyl_Trfase"/>
</dbReference>
<reference evidence="2" key="1">
    <citation type="submission" date="2020-07" db="EMBL/GenBank/DDBJ databases">
        <title>Koleobacter methoxysyntrophicus gen. nov., sp. nov., a novel anaerobic bacterium isolated from deep subsurface oil field and proposal of Koleobacterales ord. nov. in the phylum Firmicutes.</title>
        <authorList>
            <person name="Sakamoto S."/>
            <person name="Tamaki H."/>
        </authorList>
    </citation>
    <scope>NUCLEOTIDE SEQUENCE</scope>
    <source>
        <strain evidence="2">NRmbB1</strain>
    </source>
</reference>
<dbReference type="EMBL" id="CP059066">
    <property type="protein sequence ID" value="QSQ10378.1"/>
    <property type="molecule type" value="Genomic_DNA"/>
</dbReference>
<dbReference type="PANTHER" id="PTHR36836">
    <property type="entry name" value="COLANIC ACID BIOSYNTHESIS PROTEIN WCAK"/>
    <property type="match status" value="1"/>
</dbReference>